<keyword evidence="2" id="KW-1185">Reference proteome</keyword>
<protein>
    <submittedName>
        <fullName evidence="1">Sce7725 family protein</fullName>
    </submittedName>
</protein>
<reference evidence="1" key="1">
    <citation type="submission" date="2022-10" db="EMBL/GenBank/DDBJ databases">
        <title>Luteolibacter sp. GHJ8, whole genome shotgun sequencing project.</title>
        <authorList>
            <person name="Zhao G."/>
            <person name="Shen L."/>
        </authorList>
    </citation>
    <scope>NUCLEOTIDE SEQUENCE</scope>
    <source>
        <strain evidence="1">GHJ8</strain>
    </source>
</reference>
<sequence length="310" mass="35158">MPTYFPFLRGKQNELIAVRELSGRIADSSAVRPIIEPVNGNATTIGALNEFYRQGMQFGLIVNPSHGEFAGNEARLLSDVIKPTVLDYDNFFPILQVDRNTSLAQVEWFKKQFPQEWKAVIYRAMPEVPRVLDWVTTDARIYHHIFLDGRVSGEYVTQVPAARRVMIRDNFNKQERNKDYELVEHFTDMNTLVGNPEGVGWGDFSIVGSKFSEGGGQAYAVAIHHVHQSQNGDHLDVSHAISDRQDTDEDTPGKVIEAVNNLLSRVENLYPNDTSACREYQKMSRTGVSRGLGYLKRLAIRHHLEIFLPQ</sequence>
<comment type="caution">
    <text evidence="1">The sequence shown here is derived from an EMBL/GenBank/DDBJ whole genome shotgun (WGS) entry which is preliminary data.</text>
</comment>
<dbReference type="NCBIfam" id="NF033831">
    <property type="entry name" value="sce7725_fam"/>
    <property type="match status" value="1"/>
</dbReference>
<dbReference type="Proteomes" id="UP001165653">
    <property type="component" value="Unassembled WGS sequence"/>
</dbReference>
<evidence type="ECO:0000313" key="2">
    <source>
        <dbReference type="Proteomes" id="UP001165653"/>
    </source>
</evidence>
<gene>
    <name evidence="1" type="ORF">OJ996_09195</name>
</gene>
<dbReference type="EMBL" id="JAPDDR010000004">
    <property type="protein sequence ID" value="MCW1913749.1"/>
    <property type="molecule type" value="Genomic_DNA"/>
</dbReference>
<organism evidence="1 2">
    <name type="scientific">Luteolibacter rhizosphaerae</name>
    <dbReference type="NCBI Taxonomy" id="2989719"/>
    <lineage>
        <taxon>Bacteria</taxon>
        <taxon>Pseudomonadati</taxon>
        <taxon>Verrucomicrobiota</taxon>
        <taxon>Verrucomicrobiia</taxon>
        <taxon>Verrucomicrobiales</taxon>
        <taxon>Verrucomicrobiaceae</taxon>
        <taxon>Luteolibacter</taxon>
    </lineage>
</organism>
<proteinExistence type="predicted"/>
<dbReference type="InterPro" id="IPR047727">
    <property type="entry name" value="Sce7725-like"/>
</dbReference>
<accession>A0ABT3G2F8</accession>
<name>A0ABT3G2F8_9BACT</name>
<evidence type="ECO:0000313" key="1">
    <source>
        <dbReference type="EMBL" id="MCW1913749.1"/>
    </source>
</evidence>
<dbReference type="RefSeq" id="WP_264513250.1">
    <property type="nucleotide sequence ID" value="NZ_JAPDDR010000004.1"/>
</dbReference>